<comment type="caution">
    <text evidence="1">The sequence shown here is derived from an EMBL/GenBank/DDBJ whole genome shotgun (WGS) entry which is preliminary data.</text>
</comment>
<evidence type="ECO:0000313" key="1">
    <source>
        <dbReference type="EMBL" id="GLW91787.1"/>
    </source>
</evidence>
<dbReference type="Proteomes" id="UP001165042">
    <property type="component" value="Unassembled WGS sequence"/>
</dbReference>
<keyword evidence="2" id="KW-1185">Reference proteome</keyword>
<reference evidence="1" key="1">
    <citation type="submission" date="2023-02" db="EMBL/GenBank/DDBJ databases">
        <title>Actinokineospora globicatena NBRC 15670.</title>
        <authorList>
            <person name="Ichikawa N."/>
            <person name="Sato H."/>
            <person name="Tonouchi N."/>
        </authorList>
    </citation>
    <scope>NUCLEOTIDE SEQUENCE</scope>
    <source>
        <strain evidence="1">NBRC 15670</strain>
    </source>
</reference>
<dbReference type="RefSeq" id="WP_285610563.1">
    <property type="nucleotide sequence ID" value="NZ_BSSD01000003.1"/>
</dbReference>
<dbReference type="AlphaFoldDB" id="A0A9W6V7X6"/>
<evidence type="ECO:0000313" key="2">
    <source>
        <dbReference type="Proteomes" id="UP001165042"/>
    </source>
</evidence>
<proteinExistence type="predicted"/>
<name>A0A9W6V7X6_9PSEU</name>
<accession>A0A9W6V7X6</accession>
<protein>
    <submittedName>
        <fullName evidence="1">Uncharacterized protein</fullName>
    </submittedName>
</protein>
<gene>
    <name evidence="1" type="ORF">Aglo03_26030</name>
</gene>
<organism evidence="1 2">
    <name type="scientific">Actinokineospora globicatena</name>
    <dbReference type="NCBI Taxonomy" id="103729"/>
    <lineage>
        <taxon>Bacteria</taxon>
        <taxon>Bacillati</taxon>
        <taxon>Actinomycetota</taxon>
        <taxon>Actinomycetes</taxon>
        <taxon>Pseudonocardiales</taxon>
        <taxon>Pseudonocardiaceae</taxon>
        <taxon>Actinokineospora</taxon>
    </lineage>
</organism>
<sequence length="112" mass="11496">MARTAITPQTPTSTGATLTYGAVSAAAAPDGNYFDFDGSALVLINNASGSSITLTIDVPISIDGVAVADRAVTCPTGQVTLWKPNEVHRQPNGQVHLNWSSATSVTVAVLNV</sequence>
<dbReference type="EMBL" id="BSSD01000003">
    <property type="protein sequence ID" value="GLW91787.1"/>
    <property type="molecule type" value="Genomic_DNA"/>
</dbReference>